<comment type="caution">
    <text evidence="2">The sequence shown here is derived from an EMBL/GenBank/DDBJ whole genome shotgun (WGS) entry which is preliminary data.</text>
</comment>
<proteinExistence type="predicted"/>
<organism evidence="2 3">
    <name type="scientific">Triparma columacea</name>
    <dbReference type="NCBI Taxonomy" id="722753"/>
    <lineage>
        <taxon>Eukaryota</taxon>
        <taxon>Sar</taxon>
        <taxon>Stramenopiles</taxon>
        <taxon>Ochrophyta</taxon>
        <taxon>Bolidophyceae</taxon>
        <taxon>Parmales</taxon>
        <taxon>Triparmaceae</taxon>
        <taxon>Triparma</taxon>
    </lineage>
</organism>
<gene>
    <name evidence="2" type="ORF">TrCOL_g5836</name>
</gene>
<sequence>MIYSPPPPPRTQNEAMDNDNEMGRAFLTGPEKPSDTTTYTVTLSNSTVLLTKVLLVLLLISSLATMGLAVAGCVVASRYLSGEYTIDSVSLIPSVSSLLSASTNSVQLNSALTSASSIFSALSTIRWDRPPPKSCRTYYGCDPMDINYCEDFYNEYTCSAVVADNGVFHPREHCEWFPDSASRNGGYCDGNPVVCTTTKRIADVACWDLDGMSSEHSQDLQNAFLQTSIRLSSFIDHTRDSSRSKTPKSSFDFMHYVATELGKDWGEILNRFAGMLGDLAECDWEEIFTTFSGPLQASEMAANTVVYINGYKGWLEIVAEPLKKIKH</sequence>
<evidence type="ECO:0000313" key="3">
    <source>
        <dbReference type="Proteomes" id="UP001165065"/>
    </source>
</evidence>
<dbReference type="Proteomes" id="UP001165065">
    <property type="component" value="Unassembled WGS sequence"/>
</dbReference>
<dbReference type="AlphaFoldDB" id="A0A9W7LE57"/>
<dbReference type="EMBL" id="BRYA01000358">
    <property type="protein sequence ID" value="GMI47755.1"/>
    <property type="molecule type" value="Genomic_DNA"/>
</dbReference>
<evidence type="ECO:0000256" key="1">
    <source>
        <dbReference type="SAM" id="Phobius"/>
    </source>
</evidence>
<name>A0A9W7LE57_9STRA</name>
<reference evidence="3" key="1">
    <citation type="journal article" date="2023" name="Commun. Biol.">
        <title>Genome analysis of Parmales, the sister group of diatoms, reveals the evolutionary specialization of diatoms from phago-mixotrophs to photoautotrophs.</title>
        <authorList>
            <person name="Ban H."/>
            <person name="Sato S."/>
            <person name="Yoshikawa S."/>
            <person name="Yamada K."/>
            <person name="Nakamura Y."/>
            <person name="Ichinomiya M."/>
            <person name="Sato N."/>
            <person name="Blanc-Mathieu R."/>
            <person name="Endo H."/>
            <person name="Kuwata A."/>
            <person name="Ogata H."/>
        </authorList>
    </citation>
    <scope>NUCLEOTIDE SEQUENCE [LARGE SCALE GENOMIC DNA]</scope>
</reference>
<protein>
    <submittedName>
        <fullName evidence="2">Uncharacterized protein</fullName>
    </submittedName>
</protein>
<feature type="transmembrane region" description="Helical" evidence="1">
    <location>
        <begin position="53"/>
        <end position="76"/>
    </location>
</feature>
<accession>A0A9W7LE57</accession>
<keyword evidence="1" id="KW-1133">Transmembrane helix</keyword>
<keyword evidence="1" id="KW-0812">Transmembrane</keyword>
<keyword evidence="1" id="KW-0472">Membrane</keyword>
<dbReference type="OrthoDB" id="10593547at2759"/>
<evidence type="ECO:0000313" key="2">
    <source>
        <dbReference type="EMBL" id="GMI47755.1"/>
    </source>
</evidence>
<keyword evidence="3" id="KW-1185">Reference proteome</keyword>